<dbReference type="HOGENOM" id="CLU_828376_0_0_7"/>
<feature type="compositionally biased region" description="Low complexity" evidence="1">
    <location>
        <begin position="272"/>
        <end position="287"/>
    </location>
</feature>
<gene>
    <name evidence="2" type="ordered locus">Hoch_2777</name>
</gene>
<sequence length="335" mass="37330">MILEPWNDRGCLGALHRQARTLARTEELRAFVGQLGGLRELVSYLRSLPQRDDIGDGEPRIACGEVTQRIRVMPPDPNCFERTLWYLAAAEALQPDGRRSSATAATDFGLHTFPVEGREPVVLDIFAPPNLLRAALDDIRSVRGMDASLVRPERLMPWFWHTAQNACQCQEERQFVEHTEGSIRNGLKLGKVSLDPSVLAGVVGIAARDAELWPDGNDALNQVGKSLGKVWSSGALDPFIRAYAMAQLGPIGGTAAMQAFEAMRGPKGQGQGQQETTQKQQKQQQRQRQIHALTQKQQRKAERLKRIVPRTKEKRNPWQDAKPKGGGRKRSPKRP</sequence>
<keyword evidence="3" id="KW-1185">Reference proteome</keyword>
<accession>D0LNC7</accession>
<organism evidence="2 3">
    <name type="scientific">Haliangium ochraceum (strain DSM 14365 / JCM 11303 / SMP-2)</name>
    <dbReference type="NCBI Taxonomy" id="502025"/>
    <lineage>
        <taxon>Bacteria</taxon>
        <taxon>Pseudomonadati</taxon>
        <taxon>Myxococcota</taxon>
        <taxon>Polyangia</taxon>
        <taxon>Haliangiales</taxon>
        <taxon>Kofleriaceae</taxon>
        <taxon>Haliangium</taxon>
    </lineage>
</organism>
<dbReference type="RefSeq" id="WP_012827912.1">
    <property type="nucleotide sequence ID" value="NC_013440.1"/>
</dbReference>
<feature type="compositionally biased region" description="Basic residues" evidence="1">
    <location>
        <begin position="325"/>
        <end position="335"/>
    </location>
</feature>
<feature type="region of interest" description="Disordered" evidence="1">
    <location>
        <begin position="264"/>
        <end position="335"/>
    </location>
</feature>
<dbReference type="STRING" id="502025.Hoch_2777"/>
<dbReference type="AlphaFoldDB" id="D0LNC7"/>
<evidence type="ECO:0000313" key="3">
    <source>
        <dbReference type="Proteomes" id="UP000001880"/>
    </source>
</evidence>
<feature type="compositionally biased region" description="Basic and acidic residues" evidence="1">
    <location>
        <begin position="299"/>
        <end position="323"/>
    </location>
</feature>
<protein>
    <submittedName>
        <fullName evidence="2">Uncharacterized protein</fullName>
    </submittedName>
</protein>
<name>D0LNC7_HALO1</name>
<evidence type="ECO:0000256" key="1">
    <source>
        <dbReference type="SAM" id="MobiDB-lite"/>
    </source>
</evidence>
<reference evidence="2 3" key="1">
    <citation type="journal article" date="2010" name="Stand. Genomic Sci.">
        <title>Complete genome sequence of Haliangium ochraceum type strain (SMP-2).</title>
        <authorList>
            <consortium name="US DOE Joint Genome Institute (JGI-PGF)"/>
            <person name="Ivanova N."/>
            <person name="Daum C."/>
            <person name="Lang E."/>
            <person name="Abt B."/>
            <person name="Kopitz M."/>
            <person name="Saunders E."/>
            <person name="Lapidus A."/>
            <person name="Lucas S."/>
            <person name="Glavina Del Rio T."/>
            <person name="Nolan M."/>
            <person name="Tice H."/>
            <person name="Copeland A."/>
            <person name="Cheng J.F."/>
            <person name="Chen F."/>
            <person name="Bruce D."/>
            <person name="Goodwin L."/>
            <person name="Pitluck S."/>
            <person name="Mavromatis K."/>
            <person name="Pati A."/>
            <person name="Mikhailova N."/>
            <person name="Chen A."/>
            <person name="Palaniappan K."/>
            <person name="Land M."/>
            <person name="Hauser L."/>
            <person name="Chang Y.J."/>
            <person name="Jeffries C.D."/>
            <person name="Detter J.C."/>
            <person name="Brettin T."/>
            <person name="Rohde M."/>
            <person name="Goker M."/>
            <person name="Bristow J."/>
            <person name="Markowitz V."/>
            <person name="Eisen J.A."/>
            <person name="Hugenholtz P."/>
            <person name="Kyrpides N.C."/>
            <person name="Klenk H.P."/>
        </authorList>
    </citation>
    <scope>NUCLEOTIDE SEQUENCE [LARGE SCALE GENOMIC DNA]</scope>
    <source>
        <strain evidence="3">DSM 14365 / CIP 107738 / JCM 11303 / AJ 13395 / SMP-2</strain>
    </source>
</reference>
<dbReference type="EMBL" id="CP001804">
    <property type="protein sequence ID" value="ACY15304.1"/>
    <property type="molecule type" value="Genomic_DNA"/>
</dbReference>
<dbReference type="Proteomes" id="UP000001880">
    <property type="component" value="Chromosome"/>
</dbReference>
<evidence type="ECO:0000313" key="2">
    <source>
        <dbReference type="EMBL" id="ACY15304.1"/>
    </source>
</evidence>
<dbReference type="KEGG" id="hoh:Hoch_2777"/>
<proteinExistence type="predicted"/>